<name>A0A8S5UWV1_9CAUD</name>
<evidence type="ECO:0000313" key="1">
    <source>
        <dbReference type="EMBL" id="DAF98968.1"/>
    </source>
</evidence>
<accession>A0A8S5UWV1</accession>
<protein>
    <submittedName>
        <fullName evidence="1">Uncharacterized protein</fullName>
    </submittedName>
</protein>
<proteinExistence type="predicted"/>
<dbReference type="EMBL" id="BK016158">
    <property type="protein sequence ID" value="DAF98968.1"/>
    <property type="molecule type" value="Genomic_DNA"/>
</dbReference>
<sequence length="114" mass="12973">MAHVTRNGLTVHTTPCIVVVIRENRSDPKNGGKQKTETYTPTDIMVLRYEEAGWEWTYVDDFTGETVTTRTNGRGQGKFVKTSTGWKQTVGTCQYTAPKTRRALLRQILHELNK</sequence>
<organism evidence="1">
    <name type="scientific">Siphoviridae sp. ctEP635</name>
    <dbReference type="NCBI Taxonomy" id="2825396"/>
    <lineage>
        <taxon>Viruses</taxon>
        <taxon>Duplodnaviria</taxon>
        <taxon>Heunggongvirae</taxon>
        <taxon>Uroviricota</taxon>
        <taxon>Caudoviricetes</taxon>
    </lineage>
</organism>
<reference evidence="1" key="1">
    <citation type="journal article" date="2021" name="Proc. Natl. Acad. Sci. U.S.A.">
        <title>A Catalog of Tens of Thousands of Viruses from Human Metagenomes Reveals Hidden Associations with Chronic Diseases.</title>
        <authorList>
            <person name="Tisza M.J."/>
            <person name="Buck C.B."/>
        </authorList>
    </citation>
    <scope>NUCLEOTIDE SEQUENCE</scope>
    <source>
        <strain evidence="1">CtEP635</strain>
    </source>
</reference>